<gene>
    <name evidence="2" type="ORF">AB2Z07_16160</name>
</gene>
<feature type="region of interest" description="Disordered" evidence="1">
    <location>
        <begin position="75"/>
        <end position="104"/>
    </location>
</feature>
<dbReference type="RefSeq" id="WP_371151202.1">
    <property type="nucleotide sequence ID" value="NZ_JBFSOO010000019.1"/>
</dbReference>
<evidence type="ECO:0000313" key="3">
    <source>
        <dbReference type="Proteomes" id="UP001568358"/>
    </source>
</evidence>
<sequence length="104" mass="11534">MSHLTLIPEFIADLTRAEKLEIYMKRTGLTFADIAKPLNVAPASARRMLLNDSIPTWRHTQLIKAGIPEMLLPPARDIAPGRKPKKSILISTDDSEPNYLGQAA</sequence>
<reference evidence="2 3" key="1">
    <citation type="submission" date="2024-07" db="EMBL/GenBank/DDBJ databases">
        <title>Active virus-host system and metabolic interactions in a Lokiarchaeon culture.</title>
        <authorList>
            <person name="Ponce Toledo R.I."/>
            <person name="Rodrigues Oliveira T."/>
            <person name="Schleper C."/>
        </authorList>
    </citation>
    <scope>NUCLEOTIDE SEQUENCE [LARGE SCALE GENOMIC DNA]</scope>
    <source>
        <strain evidence="2 3">B35</strain>
    </source>
</reference>
<name>A0ABV4JW91_9BACT</name>
<comment type="caution">
    <text evidence="2">The sequence shown here is derived from an EMBL/GenBank/DDBJ whole genome shotgun (WGS) entry which is preliminary data.</text>
</comment>
<evidence type="ECO:0000256" key="1">
    <source>
        <dbReference type="SAM" id="MobiDB-lite"/>
    </source>
</evidence>
<evidence type="ECO:0008006" key="4">
    <source>
        <dbReference type="Google" id="ProtNLM"/>
    </source>
</evidence>
<protein>
    <recommendedName>
        <fullName evidence="4">XRE family transcriptional regulator</fullName>
    </recommendedName>
</protein>
<accession>A0ABV4JW91</accession>
<dbReference type="EMBL" id="JBFSOO010000019">
    <property type="protein sequence ID" value="MEZ6855010.1"/>
    <property type="molecule type" value="Genomic_DNA"/>
</dbReference>
<proteinExistence type="predicted"/>
<evidence type="ECO:0000313" key="2">
    <source>
        <dbReference type="EMBL" id="MEZ6855010.1"/>
    </source>
</evidence>
<dbReference type="Proteomes" id="UP001568358">
    <property type="component" value="Unassembled WGS sequence"/>
</dbReference>
<keyword evidence="3" id="KW-1185">Reference proteome</keyword>
<organism evidence="2 3">
    <name type="scientific">Halodesulfovibrio aestuarii</name>
    <dbReference type="NCBI Taxonomy" id="126333"/>
    <lineage>
        <taxon>Bacteria</taxon>
        <taxon>Pseudomonadati</taxon>
        <taxon>Thermodesulfobacteriota</taxon>
        <taxon>Desulfovibrionia</taxon>
        <taxon>Desulfovibrionales</taxon>
        <taxon>Desulfovibrionaceae</taxon>
        <taxon>Halodesulfovibrio</taxon>
    </lineage>
</organism>